<keyword evidence="3" id="KW-1185">Reference proteome</keyword>
<dbReference type="CDD" id="cd06553">
    <property type="entry name" value="ASCH_Ef3133_like"/>
    <property type="match status" value="1"/>
</dbReference>
<dbReference type="InterPro" id="IPR007374">
    <property type="entry name" value="ASCH_domain"/>
</dbReference>
<dbReference type="InterPro" id="IPR015947">
    <property type="entry name" value="PUA-like_sf"/>
</dbReference>
<reference evidence="2 3" key="1">
    <citation type="journal article" date="2015" name="Genome Announc.">
        <title>Expanding the biotechnology potential of lactobacilli through comparative genomics of 213 strains and associated genera.</title>
        <authorList>
            <person name="Sun Z."/>
            <person name="Harris H.M."/>
            <person name="McCann A."/>
            <person name="Guo C."/>
            <person name="Argimon S."/>
            <person name="Zhang W."/>
            <person name="Yang X."/>
            <person name="Jeffery I.B."/>
            <person name="Cooney J.C."/>
            <person name="Kagawa T.F."/>
            <person name="Liu W."/>
            <person name="Song Y."/>
            <person name="Salvetti E."/>
            <person name="Wrobel A."/>
            <person name="Rasinkangas P."/>
            <person name="Parkhill J."/>
            <person name="Rea M.C."/>
            <person name="O'Sullivan O."/>
            <person name="Ritari J."/>
            <person name="Douillard F.P."/>
            <person name="Paul Ross R."/>
            <person name="Yang R."/>
            <person name="Briner A.E."/>
            <person name="Felis G.E."/>
            <person name="de Vos W.M."/>
            <person name="Barrangou R."/>
            <person name="Klaenhammer T.R."/>
            <person name="Caufield P.W."/>
            <person name="Cui Y."/>
            <person name="Zhang H."/>
            <person name="O'Toole P.W."/>
        </authorList>
    </citation>
    <scope>NUCLEOTIDE SEQUENCE [LARGE SCALE GENOMIC DNA]</scope>
    <source>
        <strain evidence="2 3">DSM 20534</strain>
    </source>
</reference>
<accession>A0A0R1GUC7</accession>
<organism evidence="2 3">
    <name type="scientific">Amylolactobacillus amylotrophicus DSM 20534</name>
    <dbReference type="NCBI Taxonomy" id="1423722"/>
    <lineage>
        <taxon>Bacteria</taxon>
        <taxon>Bacillati</taxon>
        <taxon>Bacillota</taxon>
        <taxon>Bacilli</taxon>
        <taxon>Lactobacillales</taxon>
        <taxon>Lactobacillaceae</taxon>
        <taxon>Amylolactobacillus</taxon>
    </lineage>
</organism>
<dbReference type="Pfam" id="PF04266">
    <property type="entry name" value="ASCH"/>
    <property type="match status" value="1"/>
</dbReference>
<dbReference type="SMART" id="SM01022">
    <property type="entry name" value="ASCH"/>
    <property type="match status" value="1"/>
</dbReference>
<evidence type="ECO:0000313" key="2">
    <source>
        <dbReference type="EMBL" id="KRK37932.1"/>
    </source>
</evidence>
<dbReference type="PANTHER" id="PTHR39203">
    <property type="entry name" value="CYTOPLASMIC PROTEIN-RELATED"/>
    <property type="match status" value="1"/>
</dbReference>
<dbReference type="EMBL" id="AZCV01000002">
    <property type="protein sequence ID" value="KRK37932.1"/>
    <property type="molecule type" value="Genomic_DNA"/>
</dbReference>
<feature type="domain" description="ASCH" evidence="1">
    <location>
        <begin position="27"/>
        <end position="148"/>
    </location>
</feature>
<evidence type="ECO:0000259" key="1">
    <source>
        <dbReference type="SMART" id="SM01022"/>
    </source>
</evidence>
<gene>
    <name evidence="2" type="ORF">FC62_GL000699</name>
</gene>
<dbReference type="PANTHER" id="PTHR39203:SF1">
    <property type="entry name" value="CYTOPLASMIC PROTEIN"/>
    <property type="match status" value="1"/>
</dbReference>
<protein>
    <recommendedName>
        <fullName evidence="1">ASCH domain-containing protein</fullName>
    </recommendedName>
</protein>
<dbReference type="Proteomes" id="UP000050909">
    <property type="component" value="Unassembled WGS sequence"/>
</dbReference>
<dbReference type="PIRSF" id="PIRSF021320">
    <property type="entry name" value="DUF984"/>
    <property type="match status" value="1"/>
</dbReference>
<dbReference type="RefSeq" id="WP_307722781.1">
    <property type="nucleotide sequence ID" value="NZ_AZCV01000002.1"/>
</dbReference>
<comment type="caution">
    <text evidence="2">The sequence shown here is derived from an EMBL/GenBank/DDBJ whole genome shotgun (WGS) entry which is preliminary data.</text>
</comment>
<dbReference type="Gene3D" id="3.10.400.10">
    <property type="entry name" value="Sulfate adenylyltransferase"/>
    <property type="match status" value="1"/>
</dbReference>
<dbReference type="PATRIC" id="fig|1423722.3.peg.715"/>
<sequence length="151" mass="17085">MMNAKEFFEQARQVNAVPQDADLNDAWAFGVNASDLAKLVLHGVKTATSSGFEIYDVTHESLPKAGTYDVLLDDDHKPVCIILIDTVEVVPFSHVSAEHAFKEGEGDRALLSWQINHAKFFHRDYKKHKLVFNRHTSHVVLETFHVVFPTK</sequence>
<proteinExistence type="predicted"/>
<name>A0A0R1GUC7_9LACO</name>
<dbReference type="InterPro" id="IPR009326">
    <property type="entry name" value="DUF984"/>
</dbReference>
<dbReference type="SUPFAM" id="SSF88697">
    <property type="entry name" value="PUA domain-like"/>
    <property type="match status" value="1"/>
</dbReference>
<evidence type="ECO:0000313" key="3">
    <source>
        <dbReference type="Proteomes" id="UP000050909"/>
    </source>
</evidence>
<dbReference type="AlphaFoldDB" id="A0A0R1GUC7"/>